<dbReference type="NCBIfam" id="TIGR01352">
    <property type="entry name" value="tonB_Cterm"/>
    <property type="match status" value="1"/>
</dbReference>
<keyword evidence="3" id="KW-1133">Transmembrane helix</keyword>
<organism evidence="6 7">
    <name type="scientific">Paraburkholderia acidiphila</name>
    <dbReference type="NCBI Taxonomy" id="2571747"/>
    <lineage>
        <taxon>Bacteria</taxon>
        <taxon>Pseudomonadati</taxon>
        <taxon>Pseudomonadota</taxon>
        <taxon>Betaproteobacteria</taxon>
        <taxon>Burkholderiales</taxon>
        <taxon>Burkholderiaceae</taxon>
        <taxon>Paraburkholderia</taxon>
    </lineage>
</organism>
<evidence type="ECO:0000256" key="5">
    <source>
        <dbReference type="SAM" id="SignalP"/>
    </source>
</evidence>
<keyword evidence="5" id="KW-0732">Signal</keyword>
<dbReference type="EMBL" id="CP046909">
    <property type="protein sequence ID" value="QGZ55312.1"/>
    <property type="molecule type" value="Genomic_DNA"/>
</dbReference>
<evidence type="ECO:0000256" key="1">
    <source>
        <dbReference type="ARBA" id="ARBA00004167"/>
    </source>
</evidence>
<dbReference type="OrthoDB" id="5298892at2"/>
<keyword evidence="2" id="KW-0812">Transmembrane</keyword>
<evidence type="ECO:0000256" key="3">
    <source>
        <dbReference type="ARBA" id="ARBA00022989"/>
    </source>
</evidence>
<evidence type="ECO:0000313" key="6">
    <source>
        <dbReference type="EMBL" id="QGZ55312.1"/>
    </source>
</evidence>
<dbReference type="InterPro" id="IPR006260">
    <property type="entry name" value="TonB/TolA_C"/>
</dbReference>
<reference evidence="6 7" key="1">
    <citation type="submission" date="2019-12" db="EMBL/GenBank/DDBJ databases">
        <title>Paraburkholderia acidiphila 7Q-K02 sp. nov and Paraburkholderia acidisoli DHF22 sp. nov., two strains isolated from forest soil.</title>
        <authorList>
            <person name="Gao Z."/>
            <person name="Qiu L."/>
        </authorList>
    </citation>
    <scope>NUCLEOTIDE SEQUENCE [LARGE SCALE GENOMIC DNA]</scope>
    <source>
        <strain evidence="6 7">7Q-K02</strain>
    </source>
</reference>
<evidence type="ECO:0000256" key="4">
    <source>
        <dbReference type="ARBA" id="ARBA00023136"/>
    </source>
</evidence>
<feature type="signal peptide" evidence="5">
    <location>
        <begin position="1"/>
        <end position="19"/>
    </location>
</feature>
<keyword evidence="4" id="KW-0472">Membrane</keyword>
<dbReference type="SUPFAM" id="SSF74653">
    <property type="entry name" value="TolA/TonB C-terminal domain"/>
    <property type="match status" value="1"/>
</dbReference>
<gene>
    <name evidence="6" type="ORF">FAZ97_10545</name>
</gene>
<dbReference type="Pfam" id="PF13103">
    <property type="entry name" value="TonB_2"/>
    <property type="match status" value="1"/>
</dbReference>
<protein>
    <submittedName>
        <fullName evidence="6">TonB family protein</fullName>
    </submittedName>
</protein>
<sequence length="145" mass="15840">MKSGFAFYVAICLVLAAHADRSSADQPQKLHLGASAPDEPSDEVKQMRLNWAQHGAQLALADKVRERVRSHLRPRDPGTPGYAATLIEVRLADDGKITSATLLRSSGYPEWDENAMAAVRAASPLPPNLRKFRITVQADCRPAQP</sequence>
<name>A0A7Z2J856_9BURK</name>
<comment type="subcellular location">
    <subcellularLocation>
        <location evidence="1">Membrane</location>
        <topology evidence="1">Single-pass membrane protein</topology>
    </subcellularLocation>
</comment>
<evidence type="ECO:0000313" key="7">
    <source>
        <dbReference type="Proteomes" id="UP000434209"/>
    </source>
</evidence>
<dbReference type="KEGG" id="pacp:FAZ97_10545"/>
<evidence type="ECO:0000256" key="2">
    <source>
        <dbReference type="ARBA" id="ARBA00022692"/>
    </source>
</evidence>
<accession>A0A7Z2J856</accession>
<dbReference type="GO" id="GO:0016020">
    <property type="term" value="C:membrane"/>
    <property type="evidence" value="ECO:0007669"/>
    <property type="project" value="UniProtKB-SubCell"/>
</dbReference>
<dbReference type="Gene3D" id="3.30.1150.10">
    <property type="match status" value="1"/>
</dbReference>
<feature type="chain" id="PRO_5031151904" evidence="5">
    <location>
        <begin position="20"/>
        <end position="145"/>
    </location>
</feature>
<dbReference type="Proteomes" id="UP000434209">
    <property type="component" value="Chromosome 1"/>
</dbReference>
<proteinExistence type="predicted"/>
<keyword evidence="7" id="KW-1185">Reference proteome</keyword>
<dbReference type="AlphaFoldDB" id="A0A7Z2J856"/>